<reference evidence="5 6" key="1">
    <citation type="submission" date="2016-10" db="EMBL/GenBank/DDBJ databases">
        <authorList>
            <person name="de Groot N.N."/>
        </authorList>
    </citation>
    <scope>NUCLEOTIDE SEQUENCE [LARGE SCALE GENOMIC DNA]</scope>
    <source>
        <strain evidence="5 6">DSM 22489</strain>
    </source>
</reference>
<sequence length="370" mass="39966">MRRAILTALLCLAPLAASAGRYTRPAPFSPAHAGVTTRVFHPKELRDWRGGKPQLNVTVWYPAPESVAETPQWIGPPGAPLLSKGSAAPNAPMIPGLRKLPLLVLSHGTGGSADQMAWLGTVLARAGFIVAAVDHPGNNGNEPYTAQGFVLWWERATDLSDVITGMLADEEIGPRIDRDRIGAAGFSIGGYTVMELAGARTDVSVLYDECKEHTDLAWCHVPEMKAFGPPPVMLETARKTSRVSLARSGESFADDRIHAVFAISPAIEEVLTPESLKDIRMPIDVVVGNADPIAPARYNGDYLRSKVRGLHETVLPGGVAHYTFLDTCTTLGREKLGVYCADEPGVDRDAVHMKVAEMAVAFFKRELDVR</sequence>
<dbReference type="Gene3D" id="3.40.50.1820">
    <property type="entry name" value="alpha/beta hydrolase"/>
    <property type="match status" value="1"/>
</dbReference>
<dbReference type="Pfam" id="PF03403">
    <property type="entry name" value="PAF-AH_p_II"/>
    <property type="match status" value="1"/>
</dbReference>
<organism evidence="5 6">
    <name type="scientific">Bryocella elongata</name>
    <dbReference type="NCBI Taxonomy" id="863522"/>
    <lineage>
        <taxon>Bacteria</taxon>
        <taxon>Pseudomonadati</taxon>
        <taxon>Acidobacteriota</taxon>
        <taxon>Terriglobia</taxon>
        <taxon>Terriglobales</taxon>
        <taxon>Acidobacteriaceae</taxon>
        <taxon>Bryocella</taxon>
    </lineage>
</organism>
<evidence type="ECO:0000256" key="3">
    <source>
        <dbReference type="ARBA" id="ARBA00023098"/>
    </source>
</evidence>
<dbReference type="PANTHER" id="PTHR10272">
    <property type="entry name" value="PLATELET-ACTIVATING FACTOR ACETYLHYDROLASE"/>
    <property type="match status" value="1"/>
</dbReference>
<dbReference type="GO" id="GO:0016042">
    <property type="term" value="P:lipid catabolic process"/>
    <property type="evidence" value="ECO:0007669"/>
    <property type="project" value="UniProtKB-KW"/>
</dbReference>
<accession>A0A1H5XS66</accession>
<dbReference type="Proteomes" id="UP000236728">
    <property type="component" value="Unassembled WGS sequence"/>
</dbReference>
<keyword evidence="6" id="KW-1185">Reference proteome</keyword>
<dbReference type="PANTHER" id="PTHR10272:SF0">
    <property type="entry name" value="PLATELET-ACTIVATING FACTOR ACETYLHYDROLASE"/>
    <property type="match status" value="1"/>
</dbReference>
<keyword evidence="3" id="KW-0443">Lipid metabolism</keyword>
<dbReference type="AlphaFoldDB" id="A0A1H5XS66"/>
<gene>
    <name evidence="5" type="ORF">SAMN05421819_1937</name>
</gene>
<keyword evidence="2" id="KW-0442">Lipid degradation</keyword>
<name>A0A1H5XS66_9BACT</name>
<protein>
    <submittedName>
        <fullName evidence="5">Predicted dienelactone hydrolase</fullName>
    </submittedName>
</protein>
<evidence type="ECO:0000256" key="1">
    <source>
        <dbReference type="ARBA" id="ARBA00022801"/>
    </source>
</evidence>
<dbReference type="OrthoDB" id="9814760at2"/>
<dbReference type="RefSeq" id="WP_146072095.1">
    <property type="nucleotide sequence ID" value="NZ_FNVA01000003.1"/>
</dbReference>
<evidence type="ECO:0000313" key="6">
    <source>
        <dbReference type="Proteomes" id="UP000236728"/>
    </source>
</evidence>
<dbReference type="EMBL" id="FNVA01000003">
    <property type="protein sequence ID" value="SEG14267.1"/>
    <property type="molecule type" value="Genomic_DNA"/>
</dbReference>
<feature type="chain" id="PRO_5009289783" evidence="4">
    <location>
        <begin position="20"/>
        <end position="370"/>
    </location>
</feature>
<dbReference type="SUPFAM" id="SSF53474">
    <property type="entry name" value="alpha/beta-Hydrolases"/>
    <property type="match status" value="1"/>
</dbReference>
<proteinExistence type="predicted"/>
<dbReference type="PIRSF" id="PIRSF031982">
    <property type="entry name" value="UCP031982_abhydr"/>
    <property type="match status" value="1"/>
</dbReference>
<evidence type="ECO:0000313" key="5">
    <source>
        <dbReference type="EMBL" id="SEG14267.1"/>
    </source>
</evidence>
<dbReference type="InterPro" id="IPR016986">
    <property type="entry name" value="UCP031982_abhydr"/>
</dbReference>
<feature type="signal peptide" evidence="4">
    <location>
        <begin position="1"/>
        <end position="19"/>
    </location>
</feature>
<dbReference type="InterPro" id="IPR029058">
    <property type="entry name" value="AB_hydrolase_fold"/>
</dbReference>
<keyword evidence="4" id="KW-0732">Signal</keyword>
<evidence type="ECO:0000256" key="4">
    <source>
        <dbReference type="SAM" id="SignalP"/>
    </source>
</evidence>
<dbReference type="GO" id="GO:0003847">
    <property type="term" value="F:1-alkyl-2-acetylglycerophosphocholine esterase activity"/>
    <property type="evidence" value="ECO:0007669"/>
    <property type="project" value="TreeGrafter"/>
</dbReference>
<keyword evidence="1 5" id="KW-0378">Hydrolase</keyword>
<evidence type="ECO:0000256" key="2">
    <source>
        <dbReference type="ARBA" id="ARBA00022963"/>
    </source>
</evidence>